<reference evidence="2 3" key="1">
    <citation type="submission" date="2020-11" db="EMBL/GenBank/DDBJ databases">
        <title>genome sequence of strain KACC 18849.</title>
        <authorList>
            <person name="Gao J."/>
            <person name="Zhang X."/>
        </authorList>
    </citation>
    <scope>NUCLEOTIDE SEQUENCE [LARGE SCALE GENOMIC DNA]</scope>
    <source>
        <strain evidence="2 3">KACC 18849</strain>
    </source>
</reference>
<evidence type="ECO:0000313" key="2">
    <source>
        <dbReference type="EMBL" id="MBI1683332.1"/>
    </source>
</evidence>
<feature type="transmembrane region" description="Helical" evidence="1">
    <location>
        <begin position="28"/>
        <end position="48"/>
    </location>
</feature>
<keyword evidence="1" id="KW-0472">Membrane</keyword>
<keyword evidence="1" id="KW-1133">Transmembrane helix</keyword>
<evidence type="ECO:0000313" key="3">
    <source>
        <dbReference type="Proteomes" id="UP000639859"/>
    </source>
</evidence>
<protein>
    <submittedName>
        <fullName evidence="2">Uncharacterized protein</fullName>
    </submittedName>
</protein>
<dbReference type="RefSeq" id="WP_198575272.1">
    <property type="nucleotide sequence ID" value="NZ_JADWOX010000003.1"/>
</dbReference>
<accession>A0ABS0SXG6</accession>
<proteinExistence type="predicted"/>
<keyword evidence="3" id="KW-1185">Reference proteome</keyword>
<organism evidence="2 3">
    <name type="scientific">Caulobacter hibisci</name>
    <dbReference type="NCBI Taxonomy" id="2035993"/>
    <lineage>
        <taxon>Bacteria</taxon>
        <taxon>Pseudomonadati</taxon>
        <taxon>Pseudomonadota</taxon>
        <taxon>Alphaproteobacteria</taxon>
        <taxon>Caulobacterales</taxon>
        <taxon>Caulobacteraceae</taxon>
        <taxon>Caulobacter</taxon>
    </lineage>
</organism>
<keyword evidence="1" id="KW-0812">Transmembrane</keyword>
<name>A0ABS0SXG6_9CAUL</name>
<sequence length="72" mass="7675">MIRAYQAAHGGLVFETQHRRRQARSSRLLALATVLGMALAVGTVQHFAAARLDADRAAASQDAAWGAAWTAN</sequence>
<gene>
    <name evidence="2" type="ORF">I4Q42_06610</name>
</gene>
<dbReference type="EMBL" id="JADWOX010000003">
    <property type="protein sequence ID" value="MBI1683332.1"/>
    <property type="molecule type" value="Genomic_DNA"/>
</dbReference>
<comment type="caution">
    <text evidence="2">The sequence shown here is derived from an EMBL/GenBank/DDBJ whole genome shotgun (WGS) entry which is preliminary data.</text>
</comment>
<evidence type="ECO:0000256" key="1">
    <source>
        <dbReference type="SAM" id="Phobius"/>
    </source>
</evidence>
<dbReference type="Proteomes" id="UP000639859">
    <property type="component" value="Unassembled WGS sequence"/>
</dbReference>